<protein>
    <submittedName>
        <fullName evidence="2">Uncharacterized protein</fullName>
    </submittedName>
</protein>
<dbReference type="PANTHER" id="PTHR14269">
    <property type="entry name" value="CDP-DIACYLGLYCEROL--GLYCEROL-3-PHOSPHATE 3-PHOSPHATIDYLTRANSFERASE-RELATED"/>
    <property type="match status" value="1"/>
</dbReference>
<dbReference type="InterPro" id="IPR036412">
    <property type="entry name" value="HAD-like_sf"/>
</dbReference>
<dbReference type="Gene3D" id="3.40.50.1000">
    <property type="entry name" value="HAD superfamily/HAD-like"/>
    <property type="match status" value="2"/>
</dbReference>
<dbReference type="InterPro" id="IPR050324">
    <property type="entry name" value="CDP-alcohol_PTase-I"/>
</dbReference>
<dbReference type="NCBIfam" id="TIGR01460">
    <property type="entry name" value="HAD-SF-IIA"/>
    <property type="match status" value="1"/>
</dbReference>
<dbReference type="InterPro" id="IPR006357">
    <property type="entry name" value="HAD-SF_hydro_IIA"/>
</dbReference>
<evidence type="ECO:0000313" key="2">
    <source>
        <dbReference type="EMBL" id="OQD75683.1"/>
    </source>
</evidence>
<dbReference type="PANTHER" id="PTHR14269:SF51">
    <property type="entry name" value="HYPOTHETICAL HAD-SUPERFAMILY HYDROLASE (EUROFUNG)"/>
    <property type="match status" value="1"/>
</dbReference>
<accession>A0A1V6PFV8</accession>
<dbReference type="OrthoDB" id="10251048at2759"/>
<dbReference type="AlphaFoldDB" id="A0A1V6PFV8"/>
<keyword evidence="3" id="KW-1185">Reference proteome</keyword>
<feature type="region of interest" description="Disordered" evidence="1">
    <location>
        <begin position="68"/>
        <end position="101"/>
    </location>
</feature>
<evidence type="ECO:0000313" key="3">
    <source>
        <dbReference type="Proteomes" id="UP000191522"/>
    </source>
</evidence>
<organism evidence="2 3">
    <name type="scientific">Penicillium decumbens</name>
    <dbReference type="NCBI Taxonomy" id="69771"/>
    <lineage>
        <taxon>Eukaryota</taxon>
        <taxon>Fungi</taxon>
        <taxon>Dikarya</taxon>
        <taxon>Ascomycota</taxon>
        <taxon>Pezizomycotina</taxon>
        <taxon>Eurotiomycetes</taxon>
        <taxon>Eurotiomycetidae</taxon>
        <taxon>Eurotiales</taxon>
        <taxon>Aspergillaceae</taxon>
        <taxon>Penicillium</taxon>
    </lineage>
</organism>
<dbReference type="STRING" id="69771.A0A1V6PFV8"/>
<dbReference type="InterPro" id="IPR023214">
    <property type="entry name" value="HAD_sf"/>
</dbReference>
<dbReference type="SUPFAM" id="SSF56784">
    <property type="entry name" value="HAD-like"/>
    <property type="match status" value="1"/>
</dbReference>
<dbReference type="GO" id="GO:0005739">
    <property type="term" value="C:mitochondrion"/>
    <property type="evidence" value="ECO:0007669"/>
    <property type="project" value="TreeGrafter"/>
</dbReference>
<dbReference type="Pfam" id="PF13242">
    <property type="entry name" value="Hydrolase_like"/>
    <property type="match status" value="1"/>
</dbReference>
<gene>
    <name evidence="2" type="ORF">PENDEC_c006G01083</name>
</gene>
<evidence type="ECO:0000256" key="1">
    <source>
        <dbReference type="SAM" id="MobiDB-lite"/>
    </source>
</evidence>
<dbReference type="InterPro" id="IPR006353">
    <property type="entry name" value="HAD-SF_hydro_IIA_CECR5"/>
</dbReference>
<dbReference type="EMBL" id="MDYL01000006">
    <property type="protein sequence ID" value="OQD75683.1"/>
    <property type="molecule type" value="Genomic_DNA"/>
</dbReference>
<dbReference type="NCBIfam" id="TIGR01456">
    <property type="entry name" value="CECR5"/>
    <property type="match status" value="1"/>
</dbReference>
<sequence length="475" mass="52414">MPRFEDADFGVEAAPRDPRPSDAQGALSPHGRPSVQPIPDENGGTIEIPASRSSISGTSAMMHHLSLQPSMRDRRGSRNSFGTSLPIPRSPRLSRASRGERPSVLRRDILAGQLQSLQEDKVAKVKNMAFAFDIDGVLAHGNKAIEEAKIALRILNGDNELGIQFPYILLTNGGGKTEEARCAQLTEVLGHPISTDQFIQSHTPMQALAEYYDNVLVLGGEGFKIRDVAEQYGFKNVIHPKDIVAWDPTISPCAVFTEEDKKLARPRDFSNFKFDAILYFAESYDQMTDYQLISDLLNSDNGQLLTRAMKGQDHIPIYFSQGDLLCPTEHKGPPRLHLGAIRLAVEAHYKAVSGRDLERTLYGKPERATYVYADEVLAAWMEELYGEKRLPKNIYMVGDNPASDIIGGNMYGWNTCLVRTGVFQGGENDELNPANFGVFPNVLEAVKAALAKELGPEFKLKWDPKNANTGGSAIE</sequence>
<comment type="caution">
    <text evidence="2">The sequence shown here is derived from an EMBL/GenBank/DDBJ whole genome shotgun (WGS) entry which is preliminary data.</text>
</comment>
<feature type="region of interest" description="Disordered" evidence="1">
    <location>
        <begin position="1"/>
        <end position="51"/>
    </location>
</feature>
<proteinExistence type="predicted"/>
<dbReference type="FunFam" id="3.40.50.1000:FF:000069">
    <property type="entry name" value="HAD-superfamily subfamily IIA hydrolase"/>
    <property type="match status" value="1"/>
</dbReference>
<dbReference type="Proteomes" id="UP000191522">
    <property type="component" value="Unassembled WGS sequence"/>
</dbReference>
<dbReference type="Pfam" id="PF13344">
    <property type="entry name" value="Hydrolase_6"/>
    <property type="match status" value="1"/>
</dbReference>
<reference evidence="3" key="1">
    <citation type="journal article" date="2017" name="Nat. Microbiol.">
        <title>Global analysis of biosynthetic gene clusters reveals vast potential of secondary metabolite production in Penicillium species.</title>
        <authorList>
            <person name="Nielsen J.C."/>
            <person name="Grijseels S."/>
            <person name="Prigent S."/>
            <person name="Ji B."/>
            <person name="Dainat J."/>
            <person name="Nielsen K.F."/>
            <person name="Frisvad J.C."/>
            <person name="Workman M."/>
            <person name="Nielsen J."/>
        </authorList>
    </citation>
    <scope>NUCLEOTIDE SEQUENCE [LARGE SCALE GENOMIC DNA]</scope>
    <source>
        <strain evidence="3">IBT 11843</strain>
    </source>
</reference>
<name>A0A1V6PFV8_PENDC</name>
<dbReference type="GO" id="GO:0046474">
    <property type="term" value="P:glycerophospholipid biosynthetic process"/>
    <property type="evidence" value="ECO:0007669"/>
    <property type="project" value="TreeGrafter"/>
</dbReference>